<name>A0ABQ8SAA8_PERAM</name>
<gene>
    <name evidence="1" type="ORF">ANN_19262</name>
</gene>
<dbReference type="Proteomes" id="UP001148838">
    <property type="component" value="Unassembled WGS sequence"/>
</dbReference>
<dbReference type="EMBL" id="JAJSOF020000031">
    <property type="protein sequence ID" value="KAJ4430671.1"/>
    <property type="molecule type" value="Genomic_DNA"/>
</dbReference>
<reference evidence="1 2" key="1">
    <citation type="journal article" date="2022" name="Allergy">
        <title>Genome assembly and annotation of Periplaneta americana reveal a comprehensive cockroach allergen profile.</title>
        <authorList>
            <person name="Wang L."/>
            <person name="Xiong Q."/>
            <person name="Saelim N."/>
            <person name="Wang L."/>
            <person name="Nong W."/>
            <person name="Wan A.T."/>
            <person name="Shi M."/>
            <person name="Liu X."/>
            <person name="Cao Q."/>
            <person name="Hui J.H.L."/>
            <person name="Sookrung N."/>
            <person name="Leung T.F."/>
            <person name="Tungtrongchitr A."/>
            <person name="Tsui S.K.W."/>
        </authorList>
    </citation>
    <scope>NUCLEOTIDE SEQUENCE [LARGE SCALE GENOMIC DNA]</scope>
    <source>
        <strain evidence="1">PWHHKU_190912</strain>
    </source>
</reference>
<organism evidence="1 2">
    <name type="scientific">Periplaneta americana</name>
    <name type="common">American cockroach</name>
    <name type="synonym">Blatta americana</name>
    <dbReference type="NCBI Taxonomy" id="6978"/>
    <lineage>
        <taxon>Eukaryota</taxon>
        <taxon>Metazoa</taxon>
        <taxon>Ecdysozoa</taxon>
        <taxon>Arthropoda</taxon>
        <taxon>Hexapoda</taxon>
        <taxon>Insecta</taxon>
        <taxon>Pterygota</taxon>
        <taxon>Neoptera</taxon>
        <taxon>Polyneoptera</taxon>
        <taxon>Dictyoptera</taxon>
        <taxon>Blattodea</taxon>
        <taxon>Blattoidea</taxon>
        <taxon>Blattidae</taxon>
        <taxon>Blattinae</taxon>
        <taxon>Periplaneta</taxon>
    </lineage>
</organism>
<proteinExistence type="predicted"/>
<evidence type="ECO:0000313" key="1">
    <source>
        <dbReference type="EMBL" id="KAJ4430671.1"/>
    </source>
</evidence>
<accession>A0ABQ8SAA8</accession>
<protein>
    <submittedName>
        <fullName evidence="1">Uncharacterized protein</fullName>
    </submittedName>
</protein>
<evidence type="ECO:0000313" key="2">
    <source>
        <dbReference type="Proteomes" id="UP001148838"/>
    </source>
</evidence>
<sequence length="150" mass="16343">MVTDVKATYEKLYEDENATPVMSTALSASTSEMFTPSTSGVDVEMAAPSTSGADTGMVASYIPTAGTVSGSSQVCSGSVFTLSERAFKNRLKTYIALNLKDHDRELKDILDFIADEMEDILKTNLKEQLALKFNIFVECVCKCSQRDNIS</sequence>
<comment type="caution">
    <text evidence="1">The sequence shown here is derived from an EMBL/GenBank/DDBJ whole genome shotgun (WGS) entry which is preliminary data.</text>
</comment>
<keyword evidence="2" id="KW-1185">Reference proteome</keyword>